<dbReference type="RefSeq" id="WP_189965566.1">
    <property type="nucleotide sequence ID" value="NZ_BMVL01000002.1"/>
</dbReference>
<keyword evidence="1" id="KW-0812">Transmembrane</keyword>
<feature type="transmembrane region" description="Helical" evidence="1">
    <location>
        <begin position="54"/>
        <end position="80"/>
    </location>
</feature>
<sequence length="113" mass="11556">MSTTIVRQRQVVADSAGALVSHAFRQTAELVRKEMVLTRAEMTRKGKCYGTGGSLFPAVGVLGLFTAQALLATCIAALALVLPVGVAAFAITGTLAAAGAVTALAGKRQIALR</sequence>
<dbReference type="Pfam" id="PF07332">
    <property type="entry name" value="Phage_holin_3_6"/>
    <property type="match status" value="1"/>
</dbReference>
<evidence type="ECO:0008006" key="4">
    <source>
        <dbReference type="Google" id="ProtNLM"/>
    </source>
</evidence>
<keyword evidence="3" id="KW-1185">Reference proteome</keyword>
<keyword evidence="1" id="KW-0472">Membrane</keyword>
<comment type="caution">
    <text evidence="2">The sequence shown here is derived from an EMBL/GenBank/DDBJ whole genome shotgun (WGS) entry which is preliminary data.</text>
</comment>
<accession>A0ABS4KXV0</accession>
<evidence type="ECO:0000313" key="2">
    <source>
        <dbReference type="EMBL" id="MBP2034863.1"/>
    </source>
</evidence>
<feature type="transmembrane region" description="Helical" evidence="1">
    <location>
        <begin position="86"/>
        <end position="106"/>
    </location>
</feature>
<dbReference type="EMBL" id="JAGGLQ010000001">
    <property type="protein sequence ID" value="MBP2034863.1"/>
    <property type="molecule type" value="Genomic_DNA"/>
</dbReference>
<dbReference type="InterPro" id="IPR009937">
    <property type="entry name" value="Phage_holin_3_6"/>
</dbReference>
<evidence type="ECO:0000313" key="3">
    <source>
        <dbReference type="Proteomes" id="UP001519310"/>
    </source>
</evidence>
<keyword evidence="1" id="KW-1133">Transmembrane helix</keyword>
<dbReference type="Proteomes" id="UP001519310">
    <property type="component" value="Unassembled WGS sequence"/>
</dbReference>
<name>A0ABS4KXV0_STRAV</name>
<proteinExistence type="predicted"/>
<protein>
    <recommendedName>
        <fullName evidence="4">Superfamily III holin-X</fullName>
    </recommendedName>
</protein>
<reference evidence="2 3" key="1">
    <citation type="submission" date="2021-03" db="EMBL/GenBank/DDBJ databases">
        <title>Genomic Encyclopedia of Type Strains, Phase IV (KMG-IV): sequencing the most valuable type-strain genomes for metagenomic binning, comparative biology and taxonomic classification.</title>
        <authorList>
            <person name="Goeker M."/>
        </authorList>
    </citation>
    <scope>NUCLEOTIDE SEQUENCE [LARGE SCALE GENOMIC DNA]</scope>
    <source>
        <strain evidence="2 3">DSM 40526</strain>
    </source>
</reference>
<evidence type="ECO:0000256" key="1">
    <source>
        <dbReference type="SAM" id="Phobius"/>
    </source>
</evidence>
<gene>
    <name evidence="2" type="ORF">J2Z77_000647</name>
</gene>
<organism evidence="2 3">
    <name type="scientific">Streptomyces avidinii</name>
    <dbReference type="NCBI Taxonomy" id="1895"/>
    <lineage>
        <taxon>Bacteria</taxon>
        <taxon>Bacillati</taxon>
        <taxon>Actinomycetota</taxon>
        <taxon>Actinomycetes</taxon>
        <taxon>Kitasatosporales</taxon>
        <taxon>Streptomycetaceae</taxon>
        <taxon>Streptomyces</taxon>
    </lineage>
</organism>